<keyword evidence="1" id="KW-0813">Transport</keyword>
<feature type="compositionally biased region" description="Low complexity" evidence="2">
    <location>
        <begin position="353"/>
        <end position="374"/>
    </location>
</feature>
<sequence>MTWQTRGSLDDRETWHSLEKAARERLQSVKHLYETAPKHVEEVEKEEPKKQIPRGRSRANATVKPTYTYRVIPPELIKHKLGLIFSKMPLFQDLPVKLAMALSNVAEVRDPSKRPPAHRFPARAPQLPTMSTRCRCSWVAVRPPPVMRYRPPREMLSECGGAVLCDDSVSASACGAGEQVRKYEAGQLVVEQGDLGTEMYVTLDGKLQASLNNGTVVGDLGPFELFGEMSLLRNLPRMATVHTVTLSTVVVFHKHLFDAVTSHYPEITGKLEALVRQRELDLKMVEILGSPRDDSRRVPVDREAPSREKREGENVRARARAARPGASTAGPAASKAAAPAASAAGPTAPQPAAPAAAAAGPPASKPAGPGASSRQSGASEAMESTEGGDRTPQEQPKPDCAPQKPPSQETENQGQPLMKTAQKRDPLIQRLQGKVFSRSSKSPWADPNNPYMAEEGTADSETQRAPTSSPASAFTSTPYAFAPTGRMPATAARPPVGVPSGGTPVSIGAQLRDARDQDGRPTPASAKTPAVSIGGARAGAGGNSTPALDVPTRAAGAVEASPGLFSMPPPPPAAADAPPPAAADAPPPAAADAPQDDRAEKENRHDEGAEKENRHVQPSAAAPSGMPSVHEDLAHSEGLREKMMFVDEWASQQLQCHMEDADEEGKEEALPAPAPLQGLEGHPPDAAGGRFAEPEGVWSSVQQAGVARPTSGSLAVRPRGRTSAADIGTPPIGLRTAPTAARAAAASVVEGLQTPQEAAQGIGTPEASSTATFGTPETAPAPLSATSHKYQPTSPWMAAQVPGRQVPAMHSGTAGSGPQLAASGMPARGGAFPGTAGGAEITLKTSPTTATSTSSPTFGAGSPPVVEAGAGTAKQEEEEAELLRVLEQPADRFREPEGDGGAAAGPSGQASTSGNVNPGEVRRDLLLKLRAHKLPHRWERRLFVLRDDTDTMMYYRSTSGAADTFAKYYEADNKMYESRGQISLRTLTWHGESKLVLAFMAMQPQKGTRWHLFVLCFPTVQEKCAWKTAVDYQKSKVETYFTATPPLEPKGKWWSFLSLKQSLEKVTDPDARGPYVKSVEKALAALSCREHIFEAIKSGWLLKKQQNMQSFQRCLFVLRDTLDLQYYKIKGNHGDLRLCGTICVGSLEWNDGGSEKSSRYVDPLASPGAPPSPPTFSAPVPIYDTSTYLDFNALIKEKNVVRRFVVRAGGSADFLTPCESIADWRYAIDKLKRRRGPPENTTRAASW</sequence>
<dbReference type="InterPro" id="IPR050866">
    <property type="entry name" value="CNG_cation_channel"/>
</dbReference>
<dbReference type="InterPro" id="IPR011993">
    <property type="entry name" value="PH-like_dom_sf"/>
</dbReference>
<feature type="compositionally biased region" description="Low complexity" evidence="2">
    <location>
        <begin position="465"/>
        <end position="478"/>
    </location>
</feature>
<feature type="region of interest" description="Disordered" evidence="2">
    <location>
        <begin position="658"/>
        <end position="733"/>
    </location>
</feature>
<dbReference type="SUPFAM" id="SSF50729">
    <property type="entry name" value="PH domain-like"/>
    <property type="match status" value="2"/>
</dbReference>
<organism evidence="5 6">
    <name type="scientific">Cymbomonas tetramitiformis</name>
    <dbReference type="NCBI Taxonomy" id="36881"/>
    <lineage>
        <taxon>Eukaryota</taxon>
        <taxon>Viridiplantae</taxon>
        <taxon>Chlorophyta</taxon>
        <taxon>Pyramimonadophyceae</taxon>
        <taxon>Pyramimonadales</taxon>
        <taxon>Pyramimonadaceae</taxon>
        <taxon>Cymbomonas</taxon>
    </lineage>
</organism>
<feature type="domain" description="PH" evidence="3">
    <location>
        <begin position="920"/>
        <end position="1035"/>
    </location>
</feature>
<evidence type="ECO:0000313" key="5">
    <source>
        <dbReference type="EMBL" id="KAK3242723.1"/>
    </source>
</evidence>
<dbReference type="InterPro" id="IPR018490">
    <property type="entry name" value="cNMP-bd_dom_sf"/>
</dbReference>
<dbReference type="CDD" id="cd00038">
    <property type="entry name" value="CAP_ED"/>
    <property type="match status" value="1"/>
</dbReference>
<feature type="compositionally biased region" description="Pro residues" evidence="2">
    <location>
        <begin position="567"/>
        <end position="589"/>
    </location>
</feature>
<feature type="region of interest" description="Disordered" evidence="2">
    <location>
        <begin position="893"/>
        <end position="919"/>
    </location>
</feature>
<dbReference type="Gene3D" id="2.60.120.10">
    <property type="entry name" value="Jelly Rolls"/>
    <property type="match status" value="1"/>
</dbReference>
<dbReference type="Gene3D" id="2.30.29.30">
    <property type="entry name" value="Pleckstrin-homology domain (PH domain)/Phosphotyrosine-binding domain (PTB)"/>
    <property type="match status" value="1"/>
</dbReference>
<dbReference type="SUPFAM" id="SSF51206">
    <property type="entry name" value="cAMP-binding domain-like"/>
    <property type="match status" value="1"/>
</dbReference>
<feature type="compositionally biased region" description="Low complexity" evidence="2">
    <location>
        <begin position="904"/>
        <end position="914"/>
    </location>
</feature>
<evidence type="ECO:0008006" key="7">
    <source>
        <dbReference type="Google" id="ProtNLM"/>
    </source>
</evidence>
<feature type="region of interest" description="Disordered" evidence="2">
    <location>
        <begin position="292"/>
        <end position="635"/>
    </location>
</feature>
<dbReference type="GO" id="GO:0044877">
    <property type="term" value="F:protein-containing complex binding"/>
    <property type="evidence" value="ECO:0007669"/>
    <property type="project" value="TreeGrafter"/>
</dbReference>
<dbReference type="SMART" id="SM00233">
    <property type="entry name" value="PH"/>
    <property type="match status" value="2"/>
</dbReference>
<evidence type="ECO:0000256" key="1">
    <source>
        <dbReference type="ARBA" id="ARBA00023286"/>
    </source>
</evidence>
<gene>
    <name evidence="5" type="ORF">CYMTET_47599</name>
</gene>
<feature type="compositionally biased region" description="Polar residues" evidence="2">
    <location>
        <begin position="766"/>
        <end position="775"/>
    </location>
</feature>
<dbReference type="PANTHER" id="PTHR45638">
    <property type="entry name" value="CYCLIC NUCLEOTIDE-GATED CATION CHANNEL SUBUNIT A"/>
    <property type="match status" value="1"/>
</dbReference>
<keyword evidence="6" id="KW-1185">Reference proteome</keyword>
<dbReference type="InterPro" id="IPR014710">
    <property type="entry name" value="RmlC-like_jellyroll"/>
</dbReference>
<feature type="domain" description="PH" evidence="3">
    <location>
        <begin position="1094"/>
        <end position="1233"/>
    </location>
</feature>
<feature type="compositionally biased region" description="Basic and acidic residues" evidence="2">
    <location>
        <begin position="595"/>
        <end position="615"/>
    </location>
</feature>
<feature type="domain" description="Cyclic nucleotide-binding" evidence="4">
    <location>
        <begin position="181"/>
        <end position="260"/>
    </location>
</feature>
<dbReference type="PANTHER" id="PTHR45638:SF11">
    <property type="entry name" value="CYCLIC NUCLEOTIDE-GATED CATION CHANNEL SUBUNIT A"/>
    <property type="match status" value="1"/>
</dbReference>
<dbReference type="PROSITE" id="PS50003">
    <property type="entry name" value="PH_DOMAIN"/>
    <property type="match status" value="2"/>
</dbReference>
<feature type="region of interest" description="Disordered" evidence="2">
    <location>
        <begin position="759"/>
        <end position="790"/>
    </location>
</feature>
<feature type="compositionally biased region" description="Polar residues" evidence="2">
    <location>
        <begin position="406"/>
        <end position="415"/>
    </location>
</feature>
<evidence type="ECO:0000259" key="3">
    <source>
        <dbReference type="PROSITE" id="PS50003"/>
    </source>
</evidence>
<dbReference type="Pfam" id="PF00027">
    <property type="entry name" value="cNMP_binding"/>
    <property type="match status" value="1"/>
</dbReference>
<feature type="region of interest" description="Disordered" evidence="2">
    <location>
        <begin position="846"/>
        <end position="867"/>
    </location>
</feature>
<dbReference type="GO" id="GO:0005221">
    <property type="term" value="F:intracellularly cyclic nucleotide-activated monoatomic cation channel activity"/>
    <property type="evidence" value="ECO:0007669"/>
    <property type="project" value="InterPro"/>
</dbReference>
<dbReference type="SMART" id="SM00100">
    <property type="entry name" value="cNMP"/>
    <property type="match status" value="1"/>
</dbReference>
<feature type="compositionally biased region" description="Basic and acidic residues" evidence="2">
    <location>
        <begin position="292"/>
        <end position="316"/>
    </location>
</feature>
<evidence type="ECO:0000313" key="6">
    <source>
        <dbReference type="Proteomes" id="UP001190700"/>
    </source>
</evidence>
<dbReference type="Proteomes" id="UP001190700">
    <property type="component" value="Unassembled WGS sequence"/>
</dbReference>
<dbReference type="AlphaFoldDB" id="A0AAE0EVU2"/>
<proteinExistence type="predicted"/>
<name>A0AAE0EVU2_9CHLO</name>
<evidence type="ECO:0000259" key="4">
    <source>
        <dbReference type="PROSITE" id="PS50042"/>
    </source>
</evidence>
<dbReference type="PROSITE" id="PS50042">
    <property type="entry name" value="CNMP_BINDING_3"/>
    <property type="match status" value="1"/>
</dbReference>
<keyword evidence="1" id="KW-1071">Ligand-gated ion channel</keyword>
<protein>
    <recommendedName>
        <fullName evidence="7">Cyclic nucleotide-binding domain-containing protein</fullName>
    </recommendedName>
</protein>
<accession>A0AAE0EVU2</accession>
<keyword evidence="1" id="KW-0407">Ion channel</keyword>
<keyword evidence="1" id="KW-0406">Ion transport</keyword>
<evidence type="ECO:0000256" key="2">
    <source>
        <dbReference type="SAM" id="MobiDB-lite"/>
    </source>
</evidence>
<feature type="compositionally biased region" description="Low complexity" evidence="2">
    <location>
        <begin position="322"/>
        <end position="347"/>
    </location>
</feature>
<comment type="caution">
    <text evidence="5">The sequence shown here is derived from an EMBL/GenBank/DDBJ whole genome shotgun (WGS) entry which is preliminary data.</text>
</comment>
<dbReference type="EMBL" id="LGRX02033127">
    <property type="protein sequence ID" value="KAK3242723.1"/>
    <property type="molecule type" value="Genomic_DNA"/>
</dbReference>
<dbReference type="InterPro" id="IPR001849">
    <property type="entry name" value="PH_domain"/>
</dbReference>
<dbReference type="InterPro" id="IPR000595">
    <property type="entry name" value="cNMP-bd_dom"/>
</dbReference>
<reference evidence="5 6" key="1">
    <citation type="journal article" date="2015" name="Genome Biol. Evol.">
        <title>Comparative Genomics of a Bacterivorous Green Alga Reveals Evolutionary Causalities and Consequences of Phago-Mixotrophic Mode of Nutrition.</title>
        <authorList>
            <person name="Burns J.A."/>
            <person name="Paasch A."/>
            <person name="Narechania A."/>
            <person name="Kim E."/>
        </authorList>
    </citation>
    <scope>NUCLEOTIDE SEQUENCE [LARGE SCALE GENOMIC DNA]</scope>
    <source>
        <strain evidence="5 6">PLY_AMNH</strain>
    </source>
</reference>